<dbReference type="InterPro" id="IPR011042">
    <property type="entry name" value="6-blade_b-propeller_TolB-like"/>
</dbReference>
<accession>A0A327Z6Y1</accession>
<proteinExistence type="predicted"/>
<gene>
    <name evidence="2" type="ORF">B0I29_11992</name>
</gene>
<dbReference type="AlphaFoldDB" id="A0A327Z6Y1"/>
<reference evidence="2 3" key="1">
    <citation type="submission" date="2018-06" db="EMBL/GenBank/DDBJ databases">
        <title>Genomic Encyclopedia of Type Strains, Phase III (KMG-III): the genomes of soil and plant-associated and newly described type strains.</title>
        <authorList>
            <person name="Whitman W."/>
        </authorList>
    </citation>
    <scope>NUCLEOTIDE SEQUENCE [LARGE SCALE GENOMIC DNA]</scope>
    <source>
        <strain evidence="2 3">CGMCC 4.7090</strain>
    </source>
</reference>
<dbReference type="RefSeq" id="WP_146616968.1">
    <property type="nucleotide sequence ID" value="NZ_JACHWI010000006.1"/>
</dbReference>
<dbReference type="InterPro" id="IPR011041">
    <property type="entry name" value="Quinoprot_gluc/sorb_DH_b-prop"/>
</dbReference>
<dbReference type="Proteomes" id="UP000249341">
    <property type="component" value="Unassembled WGS sequence"/>
</dbReference>
<comment type="caution">
    <text evidence="2">The sequence shown here is derived from an EMBL/GenBank/DDBJ whole genome shotgun (WGS) entry which is preliminary data.</text>
</comment>
<keyword evidence="3" id="KW-1185">Reference proteome</keyword>
<sequence length="453" mass="46929">MPLSSSAAAPPGTRVTPRLRSGAAAVLSLAVAVTLGAYTAARASSDVAFAAAPSAAEPGTLSPVALTAAGGVDPGAAAGRSLNLRAGWSAEVWANIPRARRVAWTPDGRLLVSTGSAGTVVLLTPASGGQGPTVTTLLDGLDNPQGLAFAKQRGRHVLVVGEQTRIAAWDYTGGAVANERVIIDGLPGGGHGSKTVVVRGDQVFYNVGSLTNSDPIDRTSTPQRATIAQVRIDGTGNRTIATGVRNGSGLSFAPDGTLFTAVNQADNQPYPFRDETGQYGQRVPSYINENPVDQVARITPGTELGWPYCLPDTTGHPDLTDLGYVNQPVTNPDGAALDCSTVRRTALGLPAHSAPLGFAFTQGSALPKSLARGALITAHGSWNRQPPREPSVVYSAWDHRKRTLTPPQVLVTGFQNADGTRWGRSVDAIPGPDGAIYVTDDAAGLVYRLTPAR</sequence>
<dbReference type="PANTHER" id="PTHR33546">
    <property type="entry name" value="LARGE, MULTIFUNCTIONAL SECRETED PROTEIN-RELATED"/>
    <property type="match status" value="1"/>
</dbReference>
<organism evidence="2 3">
    <name type="scientific">Actinoplanes lutulentus</name>
    <dbReference type="NCBI Taxonomy" id="1287878"/>
    <lineage>
        <taxon>Bacteria</taxon>
        <taxon>Bacillati</taxon>
        <taxon>Actinomycetota</taxon>
        <taxon>Actinomycetes</taxon>
        <taxon>Micromonosporales</taxon>
        <taxon>Micromonosporaceae</taxon>
        <taxon>Actinoplanes</taxon>
    </lineage>
</organism>
<dbReference type="InterPro" id="IPR054539">
    <property type="entry name" value="Beta-prop_PDH"/>
</dbReference>
<dbReference type="SUPFAM" id="SSF50952">
    <property type="entry name" value="Soluble quinoprotein glucose dehydrogenase"/>
    <property type="match status" value="1"/>
</dbReference>
<feature type="domain" description="Pyrroloquinoline quinone-dependent pyranose dehydrogenase beta-propeller" evidence="1">
    <location>
        <begin position="84"/>
        <end position="399"/>
    </location>
</feature>
<evidence type="ECO:0000259" key="1">
    <source>
        <dbReference type="Pfam" id="PF22807"/>
    </source>
</evidence>
<dbReference type="OrthoDB" id="9770043at2"/>
<dbReference type="EMBL" id="QLMJ01000019">
    <property type="protein sequence ID" value="RAK28755.1"/>
    <property type="molecule type" value="Genomic_DNA"/>
</dbReference>
<evidence type="ECO:0000313" key="3">
    <source>
        <dbReference type="Proteomes" id="UP000249341"/>
    </source>
</evidence>
<dbReference type="Gene3D" id="2.120.10.30">
    <property type="entry name" value="TolB, C-terminal domain"/>
    <property type="match status" value="1"/>
</dbReference>
<dbReference type="PANTHER" id="PTHR33546:SF1">
    <property type="entry name" value="LARGE, MULTIFUNCTIONAL SECRETED PROTEIN"/>
    <property type="match status" value="1"/>
</dbReference>
<dbReference type="Pfam" id="PF22807">
    <property type="entry name" value="TrAA12"/>
    <property type="match status" value="1"/>
</dbReference>
<evidence type="ECO:0000313" key="2">
    <source>
        <dbReference type="EMBL" id="RAK28755.1"/>
    </source>
</evidence>
<protein>
    <submittedName>
        <fullName evidence="2">Glucose/arabinose dehydrogenase</fullName>
    </submittedName>
</protein>
<name>A0A327Z6Y1_9ACTN</name>